<dbReference type="GeneID" id="70187100"/>
<evidence type="ECO:0000313" key="2">
    <source>
        <dbReference type="Proteomes" id="UP000756346"/>
    </source>
</evidence>
<proteinExistence type="predicted"/>
<protein>
    <submittedName>
        <fullName evidence="1">Uncharacterized protein</fullName>
    </submittedName>
</protein>
<gene>
    <name evidence="1" type="ORF">B0I36DRAFT_356181</name>
</gene>
<name>A0A9P8XQH3_9PEZI</name>
<dbReference type="EMBL" id="JAGTJQ010000015">
    <property type="protein sequence ID" value="KAH7012083.1"/>
    <property type="molecule type" value="Genomic_DNA"/>
</dbReference>
<keyword evidence="2" id="KW-1185">Reference proteome</keyword>
<dbReference type="Proteomes" id="UP000756346">
    <property type="component" value="Unassembled WGS sequence"/>
</dbReference>
<dbReference type="AlphaFoldDB" id="A0A9P8XQH3"/>
<dbReference type="RefSeq" id="XP_046004459.1">
    <property type="nucleotide sequence ID" value="XM_046157554.1"/>
</dbReference>
<reference evidence="1" key="1">
    <citation type="journal article" date="2021" name="Nat. Commun.">
        <title>Genetic determinants of endophytism in the Arabidopsis root mycobiome.</title>
        <authorList>
            <person name="Mesny F."/>
            <person name="Miyauchi S."/>
            <person name="Thiergart T."/>
            <person name="Pickel B."/>
            <person name="Atanasova L."/>
            <person name="Karlsson M."/>
            <person name="Huettel B."/>
            <person name="Barry K.W."/>
            <person name="Haridas S."/>
            <person name="Chen C."/>
            <person name="Bauer D."/>
            <person name="Andreopoulos W."/>
            <person name="Pangilinan J."/>
            <person name="LaButti K."/>
            <person name="Riley R."/>
            <person name="Lipzen A."/>
            <person name="Clum A."/>
            <person name="Drula E."/>
            <person name="Henrissat B."/>
            <person name="Kohler A."/>
            <person name="Grigoriev I.V."/>
            <person name="Martin F.M."/>
            <person name="Hacquard S."/>
        </authorList>
    </citation>
    <scope>NUCLEOTIDE SEQUENCE</scope>
    <source>
        <strain evidence="1">MPI-CAGE-CH-0230</strain>
    </source>
</reference>
<sequence>MTVMELTPRSRCANVTMTAVIHEGGVQPKVSFLSPPSLFQDNPKLYCCMTYDCLSLDTRGTGAFWGFEMWRSESLALQASYLPDRQLVPGQSTMSFDGTKALPRYIINRDRFQFMHDLTKRNLEHVKRVVSALKHHALGCKLRAPGTMLTGISGCCKHLQDFALHSVPSSLK</sequence>
<accession>A0A9P8XQH3</accession>
<comment type="caution">
    <text evidence="1">The sequence shown here is derived from an EMBL/GenBank/DDBJ whole genome shotgun (WGS) entry which is preliminary data.</text>
</comment>
<organism evidence="1 2">
    <name type="scientific">Microdochium trichocladiopsis</name>
    <dbReference type="NCBI Taxonomy" id="1682393"/>
    <lineage>
        <taxon>Eukaryota</taxon>
        <taxon>Fungi</taxon>
        <taxon>Dikarya</taxon>
        <taxon>Ascomycota</taxon>
        <taxon>Pezizomycotina</taxon>
        <taxon>Sordariomycetes</taxon>
        <taxon>Xylariomycetidae</taxon>
        <taxon>Xylariales</taxon>
        <taxon>Microdochiaceae</taxon>
        <taxon>Microdochium</taxon>
    </lineage>
</organism>
<evidence type="ECO:0000313" key="1">
    <source>
        <dbReference type="EMBL" id="KAH7012083.1"/>
    </source>
</evidence>